<feature type="DNA-binding region" description="H-T-H motif" evidence="4">
    <location>
        <begin position="68"/>
        <end position="87"/>
    </location>
</feature>
<dbReference type="InterPro" id="IPR009057">
    <property type="entry name" value="Homeodomain-like_sf"/>
</dbReference>
<dbReference type="PANTHER" id="PTHR30055:SF243">
    <property type="entry name" value="HTH-TYPE TRANSCRIPTIONAL REGULATOR RV1816"/>
    <property type="match status" value="1"/>
</dbReference>
<dbReference type="PANTHER" id="PTHR30055">
    <property type="entry name" value="HTH-TYPE TRANSCRIPTIONAL REGULATOR RUTR"/>
    <property type="match status" value="1"/>
</dbReference>
<reference evidence="6 7" key="1">
    <citation type="submission" date="2020-01" db="EMBL/GenBank/DDBJ databases">
        <title>Genetics and antimicrobial susceptibilities of Nocardia species isolated from the soil; a comparison with species isolated from humans.</title>
        <authorList>
            <person name="Carrasco G."/>
            <person name="Monzon S."/>
            <person name="Sansegundo M."/>
            <person name="Garcia E."/>
            <person name="Garrido N."/>
            <person name="Medina M.J."/>
            <person name="Villalon P."/>
            <person name="Ramirez-Arocha A.C."/>
            <person name="Jimenez P."/>
            <person name="Cuesta I."/>
            <person name="Valdezate S."/>
        </authorList>
    </citation>
    <scope>NUCLEOTIDE SEQUENCE [LARGE SCALE GENOMIC DNA]</scope>
    <source>
        <strain evidence="6 7">CNM20110639</strain>
    </source>
</reference>
<accession>A0A6P1D197</accession>
<protein>
    <submittedName>
        <fullName evidence="6">TetR/AcrR family transcriptional regulator</fullName>
    </submittedName>
</protein>
<dbReference type="InterPro" id="IPR001647">
    <property type="entry name" value="HTH_TetR"/>
</dbReference>
<evidence type="ECO:0000256" key="1">
    <source>
        <dbReference type="ARBA" id="ARBA00023015"/>
    </source>
</evidence>
<evidence type="ECO:0000256" key="2">
    <source>
        <dbReference type="ARBA" id="ARBA00023125"/>
    </source>
</evidence>
<dbReference type="GO" id="GO:0003700">
    <property type="term" value="F:DNA-binding transcription factor activity"/>
    <property type="evidence" value="ECO:0007669"/>
    <property type="project" value="TreeGrafter"/>
</dbReference>
<evidence type="ECO:0000259" key="5">
    <source>
        <dbReference type="PROSITE" id="PS50977"/>
    </source>
</evidence>
<evidence type="ECO:0000313" key="7">
    <source>
        <dbReference type="Proteomes" id="UP000468928"/>
    </source>
</evidence>
<dbReference type="Gene3D" id="1.10.357.10">
    <property type="entry name" value="Tetracycline Repressor, domain 2"/>
    <property type="match status" value="1"/>
</dbReference>
<keyword evidence="1" id="KW-0805">Transcription regulation</keyword>
<dbReference type="AlphaFoldDB" id="A0A6P1D197"/>
<keyword evidence="2 4" id="KW-0238">DNA-binding</keyword>
<dbReference type="EMBL" id="JAAGUZ010000013">
    <property type="protein sequence ID" value="NEW44147.1"/>
    <property type="molecule type" value="Genomic_DNA"/>
</dbReference>
<comment type="caution">
    <text evidence="6">The sequence shown here is derived from an EMBL/GenBank/DDBJ whole genome shotgun (WGS) entry which is preliminary data.</text>
</comment>
<dbReference type="SUPFAM" id="SSF48498">
    <property type="entry name" value="Tetracyclin repressor-like, C-terminal domain"/>
    <property type="match status" value="1"/>
</dbReference>
<evidence type="ECO:0000256" key="4">
    <source>
        <dbReference type="PROSITE-ProRule" id="PRU00335"/>
    </source>
</evidence>
<dbReference type="InterPro" id="IPR025996">
    <property type="entry name" value="MT1864/Rv1816-like_C"/>
</dbReference>
<dbReference type="PROSITE" id="PS50977">
    <property type="entry name" value="HTH_TETR_2"/>
    <property type="match status" value="1"/>
</dbReference>
<feature type="domain" description="HTH tetR-type" evidence="5">
    <location>
        <begin position="45"/>
        <end position="105"/>
    </location>
</feature>
<dbReference type="InterPro" id="IPR036271">
    <property type="entry name" value="Tet_transcr_reg_TetR-rel_C_sf"/>
</dbReference>
<gene>
    <name evidence="6" type="ORF">GV789_06700</name>
</gene>
<dbReference type="Pfam" id="PF13305">
    <property type="entry name" value="TetR_C_33"/>
    <property type="match status" value="1"/>
</dbReference>
<dbReference type="Pfam" id="PF00440">
    <property type="entry name" value="TetR_N"/>
    <property type="match status" value="1"/>
</dbReference>
<dbReference type="GO" id="GO:0000976">
    <property type="term" value="F:transcription cis-regulatory region binding"/>
    <property type="evidence" value="ECO:0007669"/>
    <property type="project" value="TreeGrafter"/>
</dbReference>
<organism evidence="6 7">
    <name type="scientific">Nocardia cyriacigeorgica</name>
    <dbReference type="NCBI Taxonomy" id="135487"/>
    <lineage>
        <taxon>Bacteria</taxon>
        <taxon>Bacillati</taxon>
        <taxon>Actinomycetota</taxon>
        <taxon>Actinomycetes</taxon>
        <taxon>Mycobacteriales</taxon>
        <taxon>Nocardiaceae</taxon>
        <taxon>Nocardia</taxon>
    </lineage>
</organism>
<dbReference type="InterPro" id="IPR050109">
    <property type="entry name" value="HTH-type_TetR-like_transc_reg"/>
</dbReference>
<keyword evidence="3" id="KW-0804">Transcription</keyword>
<evidence type="ECO:0000256" key="3">
    <source>
        <dbReference type="ARBA" id="ARBA00023163"/>
    </source>
</evidence>
<dbReference type="SUPFAM" id="SSF46689">
    <property type="entry name" value="Homeodomain-like"/>
    <property type="match status" value="1"/>
</dbReference>
<sequence>MTLPKNACRAFTTRCSVSARQIVLARCRVSTVVEAVKSRRERLRAETAQEIKMIALRLLEEGGPDAIALRAIAREMGMTAGAIYGYYATRDELISTLISDVYTALLDRVEAARDAVPGDDPGGRIIAWGEAVREWAVRSPAEFRLIYGDPVPGYQSPPGGPAAAAQLRACTGLVALAAAAWPHMGKVEPPVFEWSDFDADLAAHVRADFPELPPAGLALALRMWGRMHGLVALEVYGHLRPQAQDPAKLFRAEMLDLVRSLGV</sequence>
<dbReference type="Proteomes" id="UP000468928">
    <property type="component" value="Unassembled WGS sequence"/>
</dbReference>
<proteinExistence type="predicted"/>
<name>A0A6P1D197_9NOCA</name>
<evidence type="ECO:0000313" key="6">
    <source>
        <dbReference type="EMBL" id="NEW44147.1"/>
    </source>
</evidence>